<dbReference type="PANTHER" id="PTHR13326">
    <property type="entry name" value="TRNA PSEUDOURIDINE SYNTHASE D"/>
    <property type="match status" value="1"/>
</dbReference>
<reference evidence="7" key="2">
    <citation type="submission" date="2015-01" db="EMBL/GenBank/DDBJ databases">
        <title>Evolutionary Origins and Diversification of the Mycorrhizal Mutualists.</title>
        <authorList>
            <consortium name="DOE Joint Genome Institute"/>
            <consortium name="Mycorrhizal Genomics Consortium"/>
            <person name="Kohler A."/>
            <person name="Kuo A."/>
            <person name="Nagy L.G."/>
            <person name="Floudas D."/>
            <person name="Copeland A."/>
            <person name="Barry K.W."/>
            <person name="Cichocki N."/>
            <person name="Veneault-Fourrey C."/>
            <person name="LaButti K."/>
            <person name="Lindquist E.A."/>
            <person name="Lipzen A."/>
            <person name="Lundell T."/>
            <person name="Morin E."/>
            <person name="Murat C."/>
            <person name="Riley R."/>
            <person name="Ohm R."/>
            <person name="Sun H."/>
            <person name="Tunlid A."/>
            <person name="Henrissat B."/>
            <person name="Grigoriev I.V."/>
            <person name="Hibbett D.S."/>
            <person name="Martin F."/>
        </authorList>
    </citation>
    <scope>NUCLEOTIDE SEQUENCE [LARGE SCALE GENOMIC DNA]</scope>
    <source>
        <strain evidence="7">UH-Slu-Lm8-n1</strain>
    </source>
</reference>
<dbReference type="PROSITE" id="PS01268">
    <property type="entry name" value="UPF0024"/>
    <property type="match status" value="1"/>
</dbReference>
<keyword evidence="3" id="KW-0413">Isomerase</keyword>
<dbReference type="InterPro" id="IPR042214">
    <property type="entry name" value="TruD_catalytic"/>
</dbReference>
<dbReference type="InterPro" id="IPR020119">
    <property type="entry name" value="PsdUridine_synth_TruD_CS"/>
</dbReference>
<dbReference type="EMBL" id="KN835236">
    <property type="protein sequence ID" value="KIK42530.1"/>
    <property type="molecule type" value="Genomic_DNA"/>
</dbReference>
<dbReference type="PIRSF" id="PIRSF037016">
    <property type="entry name" value="Pseudouridin_synth_euk_prd"/>
    <property type="match status" value="1"/>
</dbReference>
<dbReference type="HOGENOM" id="CLU_005281_0_2_1"/>
<feature type="compositionally biased region" description="Basic and acidic residues" evidence="4">
    <location>
        <begin position="292"/>
        <end position="302"/>
    </location>
</feature>
<dbReference type="SUPFAM" id="SSF55120">
    <property type="entry name" value="Pseudouridine synthase"/>
    <property type="match status" value="1"/>
</dbReference>
<dbReference type="OrthoDB" id="447290at2759"/>
<keyword evidence="2" id="KW-0819">tRNA processing</keyword>
<protein>
    <recommendedName>
        <fullName evidence="5">TRUD domain-containing protein</fullName>
    </recommendedName>
</protein>
<dbReference type="STRING" id="930992.A0A0C9ZXT1"/>
<evidence type="ECO:0000256" key="1">
    <source>
        <dbReference type="ARBA" id="ARBA00007953"/>
    </source>
</evidence>
<feature type="compositionally biased region" description="Basic and acidic residues" evidence="4">
    <location>
        <begin position="361"/>
        <end position="370"/>
    </location>
</feature>
<evidence type="ECO:0000256" key="3">
    <source>
        <dbReference type="ARBA" id="ARBA00023235"/>
    </source>
</evidence>
<dbReference type="FunCoup" id="A0A0C9ZXT1">
    <property type="interactions" value="765"/>
</dbReference>
<name>A0A0C9ZXT1_9AGAM</name>
<feature type="region of interest" description="Disordered" evidence="4">
    <location>
        <begin position="129"/>
        <end position="148"/>
    </location>
</feature>
<feature type="compositionally biased region" description="Acidic residues" evidence="4">
    <location>
        <begin position="653"/>
        <end position="668"/>
    </location>
</feature>
<sequence length="871" mass="95691">MSSSVVREREDDEELARSPKRTKVDESADDGPIVADTSPLMSAALAVTDSKEGSSAFAAESVLPPSHTLLDIAPTFSSNGLRQVLQTDVGISEYISRDVPPISGIIKQRFTDFLVFEVNQDHQVIHLKSLDMPESSSKKGKGINDGSSSTAIAEASMAQPQEPVASAESNTADELPVVTEAKDKDDSTPADIPWNDQFTEKLAPYLNEASIDQLKTMFLEGREPPRVTDSGWGGRLTKTTEDGTEITDEAKPSEDVDALSNNDTGKRGKTRGSRGDRGGRGGRGRGRGGRQGGEREDHRKVLSEPISSKTDRTALHQVIRELFGGKLDSETDMSTPAGDDGSRIVIKWSRHGGGRGGGRGGRGDRSDRGNHPPYIHFTLQKTNRDTQDALGYLSRTLHVNIKDLAVAGTKDKRGVTVQRVSLRRGNKTVEDVWKSANQFNRRSVQEILSQRGDRGVRIADLNYRKAGLELGMLKGNAFVITLRNVQVENVETLDRAMNSIKHKGFINYYGMQRFGTAAVPTHSIGLAILKSDWHKAVSLILQHRPGEHPEVVAARDAWLVDGNLDRALSLMPRRVVAERCILESYKKQGGETRNAMGALSTIPRNLRLMYVHAYQSYVWNAIVSERIRIHGPDKAVPGDLVFDSKPAAKGSAENDEMEVDNAGDEEQATTEGKGCSRERKKAVKAAYVAPSIKILTEEDAHHHSIFDVIMPLPGRDVDYPGGTLGERYREFLRLDGLDPDNFIRKQKEYTLNGSYRKILQVPKDLSWSILRYTDPDVPLAQADEDKLLGFDSPVVVDDGKFHALQINLTLETAAYATMALREVTKTETSSHFQTGLTQASEDQQFRGVVAGDIAGLDDDDTEMEVSNTLDS</sequence>
<gene>
    <name evidence="6" type="ORF">CY34DRAFT_83425</name>
</gene>
<evidence type="ECO:0000313" key="6">
    <source>
        <dbReference type="EMBL" id="KIK42530.1"/>
    </source>
</evidence>
<dbReference type="GO" id="GO:0009982">
    <property type="term" value="F:pseudouridine synthase activity"/>
    <property type="evidence" value="ECO:0007669"/>
    <property type="project" value="InterPro"/>
</dbReference>
<evidence type="ECO:0000256" key="2">
    <source>
        <dbReference type="ARBA" id="ARBA00022694"/>
    </source>
</evidence>
<evidence type="ECO:0000313" key="7">
    <source>
        <dbReference type="Proteomes" id="UP000054485"/>
    </source>
</evidence>
<dbReference type="InterPro" id="IPR020103">
    <property type="entry name" value="PsdUridine_synth_cat_dom_sf"/>
</dbReference>
<dbReference type="NCBIfam" id="TIGR00094">
    <property type="entry name" value="tRNA_TruD_broad"/>
    <property type="match status" value="1"/>
</dbReference>
<dbReference type="GO" id="GO:0001522">
    <property type="term" value="P:pseudouridine synthesis"/>
    <property type="evidence" value="ECO:0007669"/>
    <property type="project" value="InterPro"/>
</dbReference>
<dbReference type="AlphaFoldDB" id="A0A0C9ZXT1"/>
<feature type="region of interest" description="Disordered" evidence="4">
    <location>
        <begin position="348"/>
        <end position="372"/>
    </location>
</feature>
<dbReference type="InParanoid" id="A0A0C9ZXT1"/>
<evidence type="ECO:0000256" key="4">
    <source>
        <dbReference type="SAM" id="MobiDB-lite"/>
    </source>
</evidence>
<dbReference type="Proteomes" id="UP000054485">
    <property type="component" value="Unassembled WGS sequence"/>
</dbReference>
<dbReference type="PANTHER" id="PTHR13326:SF21">
    <property type="entry name" value="PSEUDOURIDYLATE SYNTHASE PUS7L"/>
    <property type="match status" value="1"/>
</dbReference>
<proteinExistence type="inferred from homology"/>
<accession>A0A0C9ZXT1</accession>
<feature type="region of interest" description="Disordered" evidence="4">
    <location>
        <begin position="1"/>
        <end position="35"/>
    </location>
</feature>
<feature type="domain" description="TRUD" evidence="5">
    <location>
        <begin position="504"/>
        <end position="761"/>
    </location>
</feature>
<dbReference type="GO" id="GO:0005634">
    <property type="term" value="C:nucleus"/>
    <property type="evidence" value="ECO:0007669"/>
    <property type="project" value="TreeGrafter"/>
</dbReference>
<evidence type="ECO:0000259" key="5">
    <source>
        <dbReference type="PROSITE" id="PS50984"/>
    </source>
</evidence>
<dbReference type="GO" id="GO:0003723">
    <property type="term" value="F:RNA binding"/>
    <property type="evidence" value="ECO:0007669"/>
    <property type="project" value="InterPro"/>
</dbReference>
<dbReference type="Pfam" id="PF01142">
    <property type="entry name" value="TruD"/>
    <property type="match status" value="1"/>
</dbReference>
<dbReference type="GO" id="GO:0008033">
    <property type="term" value="P:tRNA processing"/>
    <property type="evidence" value="ECO:0007669"/>
    <property type="project" value="UniProtKB-KW"/>
</dbReference>
<comment type="similarity">
    <text evidence="1">Belongs to the pseudouridine synthase TruD family.</text>
</comment>
<reference evidence="6 7" key="1">
    <citation type="submission" date="2014-04" db="EMBL/GenBank/DDBJ databases">
        <authorList>
            <consortium name="DOE Joint Genome Institute"/>
            <person name="Kuo A."/>
            <person name="Ruytinx J."/>
            <person name="Rineau F."/>
            <person name="Colpaert J."/>
            <person name="Kohler A."/>
            <person name="Nagy L.G."/>
            <person name="Floudas D."/>
            <person name="Copeland A."/>
            <person name="Barry K.W."/>
            <person name="Cichocki N."/>
            <person name="Veneault-Fourrey C."/>
            <person name="LaButti K."/>
            <person name="Lindquist E.A."/>
            <person name="Lipzen A."/>
            <person name="Lundell T."/>
            <person name="Morin E."/>
            <person name="Murat C."/>
            <person name="Sun H."/>
            <person name="Tunlid A."/>
            <person name="Henrissat B."/>
            <person name="Grigoriev I.V."/>
            <person name="Hibbett D.S."/>
            <person name="Martin F."/>
            <person name="Nordberg H.P."/>
            <person name="Cantor M.N."/>
            <person name="Hua S.X."/>
        </authorList>
    </citation>
    <scope>NUCLEOTIDE SEQUENCE [LARGE SCALE GENOMIC DNA]</scope>
    <source>
        <strain evidence="6 7">UH-Slu-Lm8-n1</strain>
    </source>
</reference>
<feature type="region of interest" description="Disordered" evidence="4">
    <location>
        <begin position="154"/>
        <end position="195"/>
    </location>
</feature>
<dbReference type="InterPro" id="IPR001656">
    <property type="entry name" value="PsdUridine_synth_TruD"/>
</dbReference>
<organism evidence="6 7">
    <name type="scientific">Suillus luteus UH-Slu-Lm8-n1</name>
    <dbReference type="NCBI Taxonomy" id="930992"/>
    <lineage>
        <taxon>Eukaryota</taxon>
        <taxon>Fungi</taxon>
        <taxon>Dikarya</taxon>
        <taxon>Basidiomycota</taxon>
        <taxon>Agaricomycotina</taxon>
        <taxon>Agaricomycetes</taxon>
        <taxon>Agaricomycetidae</taxon>
        <taxon>Boletales</taxon>
        <taxon>Suillineae</taxon>
        <taxon>Suillaceae</taxon>
        <taxon>Suillus</taxon>
    </lineage>
</organism>
<dbReference type="CDD" id="cd02576">
    <property type="entry name" value="PseudoU_synth_ScPUS7"/>
    <property type="match status" value="1"/>
</dbReference>
<feature type="region of interest" description="Disordered" evidence="4">
    <location>
        <begin position="219"/>
        <end position="313"/>
    </location>
</feature>
<dbReference type="Gene3D" id="3.30.2350.20">
    <property type="entry name" value="TruD, catalytic domain"/>
    <property type="match status" value="2"/>
</dbReference>
<keyword evidence="7" id="KW-1185">Reference proteome</keyword>
<feature type="region of interest" description="Disordered" evidence="4">
    <location>
        <begin position="646"/>
        <end position="676"/>
    </location>
</feature>
<dbReference type="PROSITE" id="PS50984">
    <property type="entry name" value="TRUD"/>
    <property type="match status" value="1"/>
</dbReference>
<dbReference type="InterPro" id="IPR011760">
    <property type="entry name" value="PsdUridine_synth_TruD_insert"/>
</dbReference>